<feature type="compositionally biased region" description="Polar residues" evidence="1">
    <location>
        <begin position="783"/>
        <end position="793"/>
    </location>
</feature>
<dbReference type="GO" id="GO:0030130">
    <property type="term" value="C:clathrin coat of trans-Golgi network vesicle"/>
    <property type="evidence" value="ECO:0007669"/>
    <property type="project" value="TreeGrafter"/>
</dbReference>
<feature type="domain" description="EH" evidence="2">
    <location>
        <begin position="286"/>
        <end position="379"/>
    </location>
</feature>
<protein>
    <recommendedName>
        <fullName evidence="2">EH domain-containing protein</fullName>
    </recommendedName>
</protein>
<evidence type="ECO:0000256" key="1">
    <source>
        <dbReference type="SAM" id="MobiDB-lite"/>
    </source>
</evidence>
<feature type="region of interest" description="Disordered" evidence="1">
    <location>
        <begin position="541"/>
        <end position="563"/>
    </location>
</feature>
<dbReference type="InterPro" id="IPR011992">
    <property type="entry name" value="EF-hand-dom_pair"/>
</dbReference>
<comment type="caution">
    <text evidence="3">The sequence shown here is derived from an EMBL/GenBank/DDBJ whole genome shotgun (WGS) entry which is preliminary data.</text>
</comment>
<sequence length="1046" mass="114212">MSENYRPSVGNRPPMAGRMPTTGHLPGVMPVYPNSYGLVPGQQSQFFPHTPYALNLQNAPNRIPLLNAVPGPMLNAVPGAVLNAVPVPGMYVPVKAGPSSFNMDPTKLLEEQRRLEKERNFQLQQQRLKQFTVAGKKGSLNADNLIDSMFGKVPPKQTQADASSSTKPVFSESSEALFPNKPVFEPVQPSPVQPCVINQEVPHSIPLKTNKMDKKDFDAMMRDCTDLNSGPQKAHTFTKPVVRELAPAAHQRSTFTPSNKARDWKNLQGFEEVFIANKPRFPDWCKKESVPELYRQIEAIVTNNGSNEPDTKLLFPILLSSGLPHQTLGQIWELVNQSAPGCLTVEEMYAALAVIAVTQAGHQVKTTDILHHLPSCPVPQLQCFSSQSQEAQKPHHQQPSFGNPVAQNAAAIEAQKTHQASFGNVAAPATAAIGAQQTQSGISLASRKVVPANIVVSGSGFLSSPDDDFDDFKSATPTAVNFSLNTPWTQDDSEFDDFKQAPVTTFTTTDNIPSIKPPTDSTTAMPLPIPEATFPMCVPVKSLPESKPSSEAKPPEDLMSPDEDKYSVFRSLQQTSTETEEWGAFSSVGCDARTNSEVEDSSQSNTPTFPSEFLSNPAPLETKSDYFSSGNDLFGPQNTMTSEENDDFGDFLHAEVPSVSVVTAKLEKLTTNSGSSNFADFANFKEPEFHPVPPAQNSQTDDEFGDFASSLPVHGKPDLNHEFGDFTSIGNADFSTLSVPGKSELGHDFFFQHVKDNISLAESQSVSSLELGTFDGGGHSGESKSSLSRQGSIPSLDLKNSGVELADNDEFGEFQSPVGVQSSKTPSPSKDLRLNFSSNNFVNTQPFQNTRTTSLIDKYSVIRSEEMKEEDQHISSWLRCLQSSVNILQNTQKIFNQMSCSSVCNEVLKSEEGENYIKDVIEVYKVIRRIAVSSKAAGKQTIPMLDLLKEADKTWNTICGFFAGSILMPEDSSLQFTNAVLTSNHENIAQACGLCLLNINIKSKSRNAEENLKLSYGGRNYHSTCANLWVNCVNPLLPALTLPQLL</sequence>
<gene>
    <name evidence="3" type="ORF">JTE90_012215</name>
</gene>
<organism evidence="3 4">
    <name type="scientific">Oedothorax gibbosus</name>
    <dbReference type="NCBI Taxonomy" id="931172"/>
    <lineage>
        <taxon>Eukaryota</taxon>
        <taxon>Metazoa</taxon>
        <taxon>Ecdysozoa</taxon>
        <taxon>Arthropoda</taxon>
        <taxon>Chelicerata</taxon>
        <taxon>Arachnida</taxon>
        <taxon>Araneae</taxon>
        <taxon>Araneomorphae</taxon>
        <taxon>Entelegynae</taxon>
        <taxon>Araneoidea</taxon>
        <taxon>Linyphiidae</taxon>
        <taxon>Erigoninae</taxon>
        <taxon>Oedothorax</taxon>
    </lineage>
</organism>
<dbReference type="InterPro" id="IPR000261">
    <property type="entry name" value="EH_dom"/>
</dbReference>
<dbReference type="PANTHER" id="PTHR15463">
    <property type="entry name" value="AP1 GAMMA SUBUNIT BINDING PROTEIN 1"/>
    <property type="match status" value="1"/>
</dbReference>
<dbReference type="Pfam" id="PF12763">
    <property type="entry name" value="EH"/>
    <property type="match status" value="1"/>
</dbReference>
<feature type="compositionally biased region" description="Basic and acidic residues" evidence="1">
    <location>
        <begin position="548"/>
        <end position="563"/>
    </location>
</feature>
<dbReference type="Pfam" id="PF25999">
    <property type="entry name" value="SYNRG_C"/>
    <property type="match status" value="1"/>
</dbReference>
<accession>A0AAV6TWQ7</accession>
<dbReference type="InterPro" id="IPR059024">
    <property type="entry name" value="SYNRG_C"/>
</dbReference>
<evidence type="ECO:0000259" key="2">
    <source>
        <dbReference type="PROSITE" id="PS50031"/>
    </source>
</evidence>
<dbReference type="Proteomes" id="UP000827092">
    <property type="component" value="Unassembled WGS sequence"/>
</dbReference>
<proteinExistence type="predicted"/>
<reference evidence="3 4" key="1">
    <citation type="journal article" date="2022" name="Nat. Ecol. Evol.">
        <title>A masculinizing supergene underlies an exaggerated male reproductive morph in a spider.</title>
        <authorList>
            <person name="Hendrickx F."/>
            <person name="De Corte Z."/>
            <person name="Sonet G."/>
            <person name="Van Belleghem S.M."/>
            <person name="Kostlbacher S."/>
            <person name="Vangestel C."/>
        </authorList>
    </citation>
    <scope>NUCLEOTIDE SEQUENCE [LARGE SCALE GENOMIC DNA]</scope>
    <source>
        <strain evidence="3">W744_W776</strain>
    </source>
</reference>
<feature type="region of interest" description="Disordered" evidence="1">
    <location>
        <begin position="594"/>
        <end position="647"/>
    </location>
</feature>
<feature type="compositionally biased region" description="Polar residues" evidence="1">
    <location>
        <begin position="625"/>
        <end position="642"/>
    </location>
</feature>
<dbReference type="AlphaFoldDB" id="A0AAV6TWQ7"/>
<dbReference type="EMBL" id="JAFNEN010000909">
    <property type="protein sequence ID" value="KAG8176213.1"/>
    <property type="molecule type" value="Genomic_DNA"/>
</dbReference>
<keyword evidence="4" id="KW-1185">Reference proteome</keyword>
<feature type="region of interest" description="Disordered" evidence="1">
    <location>
        <begin position="772"/>
        <end position="799"/>
    </location>
</feature>
<evidence type="ECO:0000313" key="4">
    <source>
        <dbReference type="Proteomes" id="UP000827092"/>
    </source>
</evidence>
<dbReference type="PANTHER" id="PTHR15463:SF2">
    <property type="entry name" value="SYNERGIN GAMMA"/>
    <property type="match status" value="1"/>
</dbReference>
<name>A0AAV6TWQ7_9ARAC</name>
<dbReference type="SUPFAM" id="SSF47473">
    <property type="entry name" value="EF-hand"/>
    <property type="match status" value="1"/>
</dbReference>
<evidence type="ECO:0000313" key="3">
    <source>
        <dbReference type="EMBL" id="KAG8176213.1"/>
    </source>
</evidence>
<dbReference type="InterPro" id="IPR039656">
    <property type="entry name" value="SYNRG"/>
</dbReference>
<dbReference type="PROSITE" id="PS50031">
    <property type="entry name" value="EH"/>
    <property type="match status" value="1"/>
</dbReference>
<dbReference type="Gene3D" id="1.10.238.10">
    <property type="entry name" value="EF-hand"/>
    <property type="match status" value="1"/>
</dbReference>